<comment type="subcellular location">
    <subcellularLocation>
        <location evidence="1">Membrane</location>
        <topology evidence="1">Multi-pass membrane protein</topology>
    </subcellularLocation>
</comment>
<dbReference type="InterPro" id="IPR052337">
    <property type="entry name" value="SAT4-like"/>
</dbReference>
<organism evidence="8 9">
    <name type="scientific">Stachybotrys elegans</name>
    <dbReference type="NCBI Taxonomy" id="80388"/>
    <lineage>
        <taxon>Eukaryota</taxon>
        <taxon>Fungi</taxon>
        <taxon>Dikarya</taxon>
        <taxon>Ascomycota</taxon>
        <taxon>Pezizomycotina</taxon>
        <taxon>Sordariomycetes</taxon>
        <taxon>Hypocreomycetidae</taxon>
        <taxon>Hypocreales</taxon>
        <taxon>Stachybotryaceae</taxon>
        <taxon>Stachybotrys</taxon>
    </lineage>
</organism>
<keyword evidence="9" id="KW-1185">Reference proteome</keyword>
<dbReference type="InterPro" id="IPR049326">
    <property type="entry name" value="Rhodopsin_dom_fungi"/>
</dbReference>
<evidence type="ECO:0000256" key="1">
    <source>
        <dbReference type="ARBA" id="ARBA00004141"/>
    </source>
</evidence>
<comment type="caution">
    <text evidence="8">The sequence shown here is derived from an EMBL/GenBank/DDBJ whole genome shotgun (WGS) entry which is preliminary data.</text>
</comment>
<feature type="transmembrane region" description="Helical" evidence="6">
    <location>
        <begin position="20"/>
        <end position="43"/>
    </location>
</feature>
<dbReference type="GO" id="GO:0016020">
    <property type="term" value="C:membrane"/>
    <property type="evidence" value="ECO:0007669"/>
    <property type="project" value="UniProtKB-SubCell"/>
</dbReference>
<feature type="domain" description="Rhodopsin" evidence="7">
    <location>
        <begin position="40"/>
        <end position="238"/>
    </location>
</feature>
<feature type="transmembrane region" description="Helical" evidence="6">
    <location>
        <begin position="214"/>
        <end position="238"/>
    </location>
</feature>
<comment type="similarity">
    <text evidence="5">Belongs to the SAT4 family.</text>
</comment>
<dbReference type="PANTHER" id="PTHR33048:SF47">
    <property type="entry name" value="INTEGRAL MEMBRANE PROTEIN-RELATED"/>
    <property type="match status" value="1"/>
</dbReference>
<protein>
    <recommendedName>
        <fullName evidence="7">Rhodopsin domain-containing protein</fullName>
    </recommendedName>
</protein>
<evidence type="ECO:0000313" key="9">
    <source>
        <dbReference type="Proteomes" id="UP000813444"/>
    </source>
</evidence>
<evidence type="ECO:0000256" key="5">
    <source>
        <dbReference type="ARBA" id="ARBA00038359"/>
    </source>
</evidence>
<keyword evidence="2 6" id="KW-0812">Transmembrane</keyword>
<gene>
    <name evidence="8" type="ORF">B0I35DRAFT_233374</name>
</gene>
<accession>A0A8K0SP82</accession>
<evidence type="ECO:0000256" key="6">
    <source>
        <dbReference type="SAM" id="Phobius"/>
    </source>
</evidence>
<name>A0A8K0SP82_9HYPO</name>
<dbReference type="OrthoDB" id="5421689at2759"/>
<sequence length="255" mass="28184">MDSPAGGPPALPPPDYSDRGPGVVACAVVGIVVATLAVLLRFWSRRIASSLYIWWDDWAIIATLLFSNAFLSVNIYWTTIGLGQHTWMTPLELVPRNTVTNCVALVLYSSTIWMIKTSALTFYARIFRLSKTFVKVLWAVGGICTAWWIVTCIVPWTFCDPIEMNVNPLIPGVCRDSMGWYIGSAFTNAFLDLVILVLPVPATWRLKMSARKRVAVLGVFLLGYVSAFLSFARFIIIVRDPSMLEAGPGADPSCK</sequence>
<reference evidence="8" key="1">
    <citation type="journal article" date="2021" name="Nat. Commun.">
        <title>Genetic determinants of endophytism in the Arabidopsis root mycobiome.</title>
        <authorList>
            <person name="Mesny F."/>
            <person name="Miyauchi S."/>
            <person name="Thiergart T."/>
            <person name="Pickel B."/>
            <person name="Atanasova L."/>
            <person name="Karlsson M."/>
            <person name="Huettel B."/>
            <person name="Barry K.W."/>
            <person name="Haridas S."/>
            <person name="Chen C."/>
            <person name="Bauer D."/>
            <person name="Andreopoulos W."/>
            <person name="Pangilinan J."/>
            <person name="LaButti K."/>
            <person name="Riley R."/>
            <person name="Lipzen A."/>
            <person name="Clum A."/>
            <person name="Drula E."/>
            <person name="Henrissat B."/>
            <person name="Kohler A."/>
            <person name="Grigoriev I.V."/>
            <person name="Martin F.M."/>
            <person name="Hacquard S."/>
        </authorList>
    </citation>
    <scope>NUCLEOTIDE SEQUENCE</scope>
    <source>
        <strain evidence="8">MPI-CAGE-CH-0235</strain>
    </source>
</reference>
<feature type="transmembrane region" description="Helical" evidence="6">
    <location>
        <begin position="97"/>
        <end position="115"/>
    </location>
</feature>
<dbReference type="EMBL" id="JAGPNK010000006">
    <property type="protein sequence ID" value="KAH7320276.1"/>
    <property type="molecule type" value="Genomic_DNA"/>
</dbReference>
<evidence type="ECO:0000259" key="7">
    <source>
        <dbReference type="Pfam" id="PF20684"/>
    </source>
</evidence>
<dbReference type="AlphaFoldDB" id="A0A8K0SP82"/>
<evidence type="ECO:0000256" key="4">
    <source>
        <dbReference type="ARBA" id="ARBA00023136"/>
    </source>
</evidence>
<proteinExistence type="inferred from homology"/>
<evidence type="ECO:0000313" key="8">
    <source>
        <dbReference type="EMBL" id="KAH7320276.1"/>
    </source>
</evidence>
<evidence type="ECO:0000256" key="2">
    <source>
        <dbReference type="ARBA" id="ARBA00022692"/>
    </source>
</evidence>
<dbReference type="Proteomes" id="UP000813444">
    <property type="component" value="Unassembled WGS sequence"/>
</dbReference>
<dbReference type="PANTHER" id="PTHR33048">
    <property type="entry name" value="PTH11-LIKE INTEGRAL MEMBRANE PROTEIN (AFU_ORTHOLOGUE AFUA_5G11245)"/>
    <property type="match status" value="1"/>
</dbReference>
<feature type="transmembrane region" description="Helical" evidence="6">
    <location>
        <begin position="178"/>
        <end position="202"/>
    </location>
</feature>
<feature type="transmembrane region" description="Helical" evidence="6">
    <location>
        <begin position="55"/>
        <end position="77"/>
    </location>
</feature>
<evidence type="ECO:0000256" key="3">
    <source>
        <dbReference type="ARBA" id="ARBA00022989"/>
    </source>
</evidence>
<dbReference type="Pfam" id="PF20684">
    <property type="entry name" value="Fung_rhodopsin"/>
    <property type="match status" value="1"/>
</dbReference>
<keyword evidence="3 6" id="KW-1133">Transmembrane helix</keyword>
<keyword evidence="4 6" id="KW-0472">Membrane</keyword>
<feature type="transmembrane region" description="Helical" evidence="6">
    <location>
        <begin position="136"/>
        <end position="158"/>
    </location>
</feature>